<dbReference type="EMBL" id="JAJJMA010210494">
    <property type="protein sequence ID" value="MCL7040271.1"/>
    <property type="molecule type" value="Genomic_DNA"/>
</dbReference>
<protein>
    <recommendedName>
        <fullName evidence="1">F-box/LRR-repeat protein 15-like leucin rich repeat domain-containing protein</fullName>
    </recommendedName>
</protein>
<dbReference type="Gene3D" id="3.80.10.10">
    <property type="entry name" value="Ribonuclease Inhibitor"/>
    <property type="match status" value="3"/>
</dbReference>
<evidence type="ECO:0000259" key="1">
    <source>
        <dbReference type="Pfam" id="PF25372"/>
    </source>
</evidence>
<dbReference type="GO" id="GO:0031146">
    <property type="term" value="P:SCF-dependent proteasomal ubiquitin-dependent protein catabolic process"/>
    <property type="evidence" value="ECO:0007669"/>
    <property type="project" value="TreeGrafter"/>
</dbReference>
<proteinExistence type="predicted"/>
<dbReference type="Pfam" id="PF25372">
    <property type="entry name" value="DUF7885"/>
    <property type="match status" value="1"/>
</dbReference>
<dbReference type="GO" id="GO:0019005">
    <property type="term" value="C:SCF ubiquitin ligase complex"/>
    <property type="evidence" value="ECO:0007669"/>
    <property type="project" value="TreeGrafter"/>
</dbReference>
<dbReference type="SMART" id="SM00367">
    <property type="entry name" value="LRR_CC"/>
    <property type="match status" value="8"/>
</dbReference>
<dbReference type="InterPro" id="IPR006553">
    <property type="entry name" value="Leu-rich_rpt_Cys-con_subtyp"/>
</dbReference>
<feature type="domain" description="F-box/LRR-repeat protein 15-like leucin rich repeat" evidence="1">
    <location>
        <begin position="166"/>
        <end position="313"/>
    </location>
</feature>
<dbReference type="Proteomes" id="UP001177140">
    <property type="component" value="Unassembled WGS sequence"/>
</dbReference>
<dbReference type="SUPFAM" id="SSF52047">
    <property type="entry name" value="RNI-like"/>
    <property type="match status" value="1"/>
</dbReference>
<dbReference type="InterPro" id="IPR057207">
    <property type="entry name" value="FBXL15_LRR"/>
</dbReference>
<keyword evidence="3" id="KW-1185">Reference proteome</keyword>
<sequence>MHPCKKKSYADLPDDFLNLVYQRLTSSADHSSFSLVCHRWLHIQNKNHESLWDINNSTCSLRKSADISPEDFSRILCRLLIRFQHLKRLSLSRLPELTDYVTSQSNFFGSEVQYLCISFCREYSCKNLSLIFSLFPNLASVNLTHSRGYSCRLPITAKGLEVLDKSCSSSLQTVSLGNCRGVTDYGLQVLVKCCASLKMVDLHNCQRITDEGLESLAKCCASLETVDLRECHWISDKSLEVLAKSCASLETVSLGHCERITDKGLEVLAKCCASLEKVDLRSCRGIRDLGISSLVQNCQKIRSLTIEDCSNVTGLGFLGSPKTLTHVYAENVPKLTTEGIKAMVSGGGIQSLRLSGNAVTDEAVIAISIGCPLLRLLWLDSTHEIQIEGWKAIGLCPKICEQGLRSLCYGCKKLSGLFVDNDFAKELFKRERPDVHLI</sequence>
<name>A0AA41VFG3_PAPNU</name>
<evidence type="ECO:0000313" key="3">
    <source>
        <dbReference type="Proteomes" id="UP001177140"/>
    </source>
</evidence>
<dbReference type="AlphaFoldDB" id="A0AA41VFG3"/>
<comment type="caution">
    <text evidence="2">The sequence shown here is derived from an EMBL/GenBank/DDBJ whole genome shotgun (WGS) entry which is preliminary data.</text>
</comment>
<dbReference type="InterPro" id="IPR032675">
    <property type="entry name" value="LRR_dom_sf"/>
</dbReference>
<reference evidence="2" key="1">
    <citation type="submission" date="2022-03" db="EMBL/GenBank/DDBJ databases">
        <title>A functionally conserved STORR gene fusion in Papaver species that diverged 16.8 million years ago.</title>
        <authorList>
            <person name="Catania T."/>
        </authorList>
    </citation>
    <scope>NUCLEOTIDE SEQUENCE</scope>
    <source>
        <strain evidence="2">S-191538</strain>
    </source>
</reference>
<dbReference type="PANTHER" id="PTHR13318">
    <property type="entry name" value="PARTNER OF PAIRED, ISOFORM B-RELATED"/>
    <property type="match status" value="1"/>
</dbReference>
<dbReference type="Pfam" id="PF13516">
    <property type="entry name" value="LRR_6"/>
    <property type="match status" value="1"/>
</dbReference>
<dbReference type="Gene3D" id="1.20.1280.50">
    <property type="match status" value="1"/>
</dbReference>
<accession>A0AA41VFG3</accession>
<dbReference type="InterPro" id="IPR001611">
    <property type="entry name" value="Leu-rich_rpt"/>
</dbReference>
<dbReference type="CDD" id="cd22159">
    <property type="entry name" value="F-box_AtTIR1-like"/>
    <property type="match status" value="1"/>
</dbReference>
<gene>
    <name evidence="2" type="ORF">MKW94_026244</name>
</gene>
<evidence type="ECO:0000313" key="2">
    <source>
        <dbReference type="EMBL" id="MCL7040271.1"/>
    </source>
</evidence>
<dbReference type="PANTHER" id="PTHR13318:SF178">
    <property type="entry name" value="OS02G0200900 PROTEIN"/>
    <property type="match status" value="1"/>
</dbReference>
<organism evidence="2 3">
    <name type="scientific">Papaver nudicaule</name>
    <name type="common">Iceland poppy</name>
    <dbReference type="NCBI Taxonomy" id="74823"/>
    <lineage>
        <taxon>Eukaryota</taxon>
        <taxon>Viridiplantae</taxon>
        <taxon>Streptophyta</taxon>
        <taxon>Embryophyta</taxon>
        <taxon>Tracheophyta</taxon>
        <taxon>Spermatophyta</taxon>
        <taxon>Magnoliopsida</taxon>
        <taxon>Ranunculales</taxon>
        <taxon>Papaveraceae</taxon>
        <taxon>Papaveroideae</taxon>
        <taxon>Papaver</taxon>
    </lineage>
</organism>